<protein>
    <submittedName>
        <fullName evidence="1">Uncharacterized protein</fullName>
    </submittedName>
</protein>
<organism evidence="1 2">
    <name type="scientific">Legionella bononiensis</name>
    <dbReference type="NCBI Taxonomy" id="2793102"/>
    <lineage>
        <taxon>Bacteria</taxon>
        <taxon>Pseudomonadati</taxon>
        <taxon>Pseudomonadota</taxon>
        <taxon>Gammaproteobacteria</taxon>
        <taxon>Legionellales</taxon>
        <taxon>Legionellaceae</taxon>
        <taxon>Legionella</taxon>
    </lineage>
</organism>
<reference evidence="1 2" key="1">
    <citation type="submission" date="2020-12" db="EMBL/GenBank/DDBJ databases">
        <title>WGS of Legionella: environmental sample.</title>
        <authorList>
            <person name="Cristino S."/>
            <person name="Girolamini L."/>
            <person name="Salaris S."/>
            <person name="Pascale M.R."/>
            <person name="Mazzotta M."/>
            <person name="Orsini M."/>
            <person name="Grottola A."/>
        </authorList>
    </citation>
    <scope>NUCLEOTIDE SEQUENCE [LARGE SCALE GENOMIC DNA]</scope>
    <source>
        <strain evidence="1 2">30cs62</strain>
    </source>
</reference>
<keyword evidence="2" id="KW-1185">Reference proteome</keyword>
<proteinExistence type="predicted"/>
<evidence type="ECO:0000313" key="1">
    <source>
        <dbReference type="EMBL" id="MBL7528182.1"/>
    </source>
</evidence>
<name>A0ABS1WFP8_9GAMM</name>
<sequence length="67" mass="7605">MSSLIWAYGVIYLSISGMDHSITIKIFLERQNWNLICIFNPSDIVPYGIGKQYNTGLFAVFAVIHSH</sequence>
<dbReference type="RefSeq" id="WP_203113541.1">
    <property type="nucleotide sequence ID" value="NZ_JADOBG010000023.1"/>
</dbReference>
<dbReference type="Proteomes" id="UP000809910">
    <property type="component" value="Unassembled WGS sequence"/>
</dbReference>
<gene>
    <name evidence="1" type="ORF">I5282_16590</name>
</gene>
<comment type="caution">
    <text evidence="1">The sequence shown here is derived from an EMBL/GenBank/DDBJ whole genome shotgun (WGS) entry which is preliminary data.</text>
</comment>
<dbReference type="EMBL" id="JADWVN010000029">
    <property type="protein sequence ID" value="MBL7528182.1"/>
    <property type="molecule type" value="Genomic_DNA"/>
</dbReference>
<accession>A0ABS1WFP8</accession>
<evidence type="ECO:0000313" key="2">
    <source>
        <dbReference type="Proteomes" id="UP000809910"/>
    </source>
</evidence>